<reference evidence="12" key="1">
    <citation type="submission" date="2017-09" db="EMBL/GenBank/DDBJ databases">
        <title>Depth-based differentiation of microbial function through sediment-hosted aquifers and enrichment of novel symbionts in the deep terrestrial subsurface.</title>
        <authorList>
            <person name="Probst A.J."/>
            <person name="Ladd B."/>
            <person name="Jarett J.K."/>
            <person name="Geller-Mcgrath D.E."/>
            <person name="Sieber C.M.K."/>
            <person name="Emerson J.B."/>
            <person name="Anantharaman K."/>
            <person name="Thomas B.C."/>
            <person name="Malmstrom R."/>
            <person name="Stieglmeier M."/>
            <person name="Klingl A."/>
            <person name="Woyke T."/>
            <person name="Ryan C.M."/>
            <person name="Banfield J.F."/>
        </authorList>
    </citation>
    <scope>NUCLEOTIDE SEQUENCE [LARGE SCALE GENOMIC DNA]</scope>
</reference>
<keyword evidence="5" id="KW-0049">Antioxidant</keyword>
<accession>A0A2H0V9B9</accession>
<protein>
    <submittedName>
        <fullName evidence="11">Peroxiredoxin</fullName>
        <ecNumber evidence="11">1.11.1.15</ecNumber>
    </submittedName>
</protein>
<evidence type="ECO:0000256" key="2">
    <source>
        <dbReference type="ARBA" id="ARBA00009796"/>
    </source>
</evidence>
<feature type="domain" description="Thioredoxin" evidence="10">
    <location>
        <begin position="10"/>
        <end position="165"/>
    </location>
</feature>
<keyword evidence="8" id="KW-0676">Redox-active center</keyword>
<dbReference type="PANTHER" id="PTHR10681:SF121">
    <property type="entry name" value="ALKYL HYDROPEROXIDE REDUCTASE C"/>
    <property type="match status" value="1"/>
</dbReference>
<organism evidence="11 12">
    <name type="scientific">Candidatus Falkowbacteria bacterium CG10_big_fil_rev_8_21_14_0_10_37_6</name>
    <dbReference type="NCBI Taxonomy" id="1974563"/>
    <lineage>
        <taxon>Bacteria</taxon>
        <taxon>Candidatus Falkowiibacteriota</taxon>
    </lineage>
</organism>
<dbReference type="Proteomes" id="UP000228614">
    <property type="component" value="Unassembled WGS sequence"/>
</dbReference>
<keyword evidence="4 11" id="KW-0575">Peroxidase</keyword>
<evidence type="ECO:0000256" key="7">
    <source>
        <dbReference type="ARBA" id="ARBA00023157"/>
    </source>
</evidence>
<sequence>MENIQENRLPLINKQAPEMELEAFHENKIIKIKLSDYLGKWLILFFYPADFTFVCPTELEEMAELYEKFQNENAEILSASTDTAFAHKAWHDNSPAIKKIKFPMLADPTGKLCKALGVYIQNEGLALRGSFIIDPDGIIKSCEINDNNIGRSGEELLRRLQAAKFVREHGGEVCPAKWKPGEKTLKPGIDLIGKL</sequence>
<dbReference type="PANTHER" id="PTHR10681">
    <property type="entry name" value="THIOREDOXIN PEROXIDASE"/>
    <property type="match status" value="1"/>
</dbReference>
<dbReference type="GO" id="GO:0008379">
    <property type="term" value="F:thioredoxin peroxidase activity"/>
    <property type="evidence" value="ECO:0007669"/>
    <property type="project" value="TreeGrafter"/>
</dbReference>
<comment type="similarity">
    <text evidence="2">Belongs to the peroxiredoxin family. AhpC/Prx1 subfamily.</text>
</comment>
<evidence type="ECO:0000256" key="9">
    <source>
        <dbReference type="PIRSR" id="PIRSR000239-1"/>
    </source>
</evidence>
<keyword evidence="3" id="KW-0963">Cytoplasm</keyword>
<evidence type="ECO:0000313" key="12">
    <source>
        <dbReference type="Proteomes" id="UP000228614"/>
    </source>
</evidence>
<dbReference type="FunFam" id="3.40.30.10:FF:000002">
    <property type="entry name" value="Alkyl hydroperoxide reductase C"/>
    <property type="match status" value="1"/>
</dbReference>
<dbReference type="PROSITE" id="PS51352">
    <property type="entry name" value="THIOREDOXIN_2"/>
    <property type="match status" value="1"/>
</dbReference>
<dbReference type="PIRSF" id="PIRSF000239">
    <property type="entry name" value="AHPC"/>
    <property type="match status" value="1"/>
</dbReference>
<comment type="subcellular location">
    <subcellularLocation>
        <location evidence="1">Cytoplasm</location>
    </subcellularLocation>
</comment>
<name>A0A2H0V9B9_9BACT</name>
<dbReference type="InterPro" id="IPR036249">
    <property type="entry name" value="Thioredoxin-like_sf"/>
</dbReference>
<evidence type="ECO:0000256" key="6">
    <source>
        <dbReference type="ARBA" id="ARBA00023002"/>
    </source>
</evidence>
<evidence type="ECO:0000256" key="4">
    <source>
        <dbReference type="ARBA" id="ARBA00022559"/>
    </source>
</evidence>
<dbReference type="EMBL" id="PFAN01000076">
    <property type="protein sequence ID" value="PIR94930.1"/>
    <property type="molecule type" value="Genomic_DNA"/>
</dbReference>
<dbReference type="Gene3D" id="3.40.30.10">
    <property type="entry name" value="Glutaredoxin"/>
    <property type="match status" value="1"/>
</dbReference>
<keyword evidence="7" id="KW-1015">Disulfide bond</keyword>
<dbReference type="InterPro" id="IPR013766">
    <property type="entry name" value="Thioredoxin_domain"/>
</dbReference>
<evidence type="ECO:0000256" key="1">
    <source>
        <dbReference type="ARBA" id="ARBA00004496"/>
    </source>
</evidence>
<dbReference type="Pfam" id="PF00578">
    <property type="entry name" value="AhpC-TSA"/>
    <property type="match status" value="1"/>
</dbReference>
<dbReference type="SUPFAM" id="SSF52833">
    <property type="entry name" value="Thioredoxin-like"/>
    <property type="match status" value="1"/>
</dbReference>
<evidence type="ECO:0000313" key="11">
    <source>
        <dbReference type="EMBL" id="PIR94930.1"/>
    </source>
</evidence>
<proteinExistence type="inferred from homology"/>
<feature type="active site" description="Cysteine sulfenic acid (-SOH) intermediate; for peroxidase activity" evidence="9">
    <location>
        <position position="55"/>
    </location>
</feature>
<dbReference type="InterPro" id="IPR000866">
    <property type="entry name" value="AhpC/TSA"/>
</dbReference>
<evidence type="ECO:0000256" key="5">
    <source>
        <dbReference type="ARBA" id="ARBA00022862"/>
    </source>
</evidence>
<dbReference type="GO" id="GO:0006979">
    <property type="term" value="P:response to oxidative stress"/>
    <property type="evidence" value="ECO:0007669"/>
    <property type="project" value="TreeGrafter"/>
</dbReference>
<dbReference type="GO" id="GO:0005829">
    <property type="term" value="C:cytosol"/>
    <property type="evidence" value="ECO:0007669"/>
    <property type="project" value="TreeGrafter"/>
</dbReference>
<dbReference type="InterPro" id="IPR050217">
    <property type="entry name" value="Peroxiredoxin"/>
</dbReference>
<dbReference type="GO" id="GO:0042744">
    <property type="term" value="P:hydrogen peroxide catabolic process"/>
    <property type="evidence" value="ECO:0007669"/>
    <property type="project" value="TreeGrafter"/>
</dbReference>
<dbReference type="GO" id="GO:0033554">
    <property type="term" value="P:cellular response to stress"/>
    <property type="evidence" value="ECO:0007669"/>
    <property type="project" value="TreeGrafter"/>
</dbReference>
<evidence type="ECO:0000256" key="3">
    <source>
        <dbReference type="ARBA" id="ARBA00022490"/>
    </source>
</evidence>
<comment type="caution">
    <text evidence="11">The sequence shown here is derived from an EMBL/GenBank/DDBJ whole genome shotgun (WGS) entry which is preliminary data.</text>
</comment>
<dbReference type="Pfam" id="PF10417">
    <property type="entry name" value="1-cysPrx_C"/>
    <property type="match status" value="1"/>
</dbReference>
<gene>
    <name evidence="11" type="ORF">COT95_01470</name>
</gene>
<dbReference type="AlphaFoldDB" id="A0A2H0V9B9"/>
<dbReference type="GO" id="GO:0045454">
    <property type="term" value="P:cell redox homeostasis"/>
    <property type="evidence" value="ECO:0007669"/>
    <property type="project" value="TreeGrafter"/>
</dbReference>
<evidence type="ECO:0000259" key="10">
    <source>
        <dbReference type="PROSITE" id="PS51352"/>
    </source>
</evidence>
<dbReference type="EC" id="1.11.1.15" evidence="11"/>
<evidence type="ECO:0000256" key="8">
    <source>
        <dbReference type="ARBA" id="ARBA00023284"/>
    </source>
</evidence>
<dbReference type="CDD" id="cd03015">
    <property type="entry name" value="PRX_Typ2cys"/>
    <property type="match status" value="1"/>
</dbReference>
<dbReference type="InterPro" id="IPR024706">
    <property type="entry name" value="Peroxiredoxin_AhpC-typ"/>
</dbReference>
<dbReference type="InterPro" id="IPR019479">
    <property type="entry name" value="Peroxiredoxin_C"/>
</dbReference>
<keyword evidence="6 11" id="KW-0560">Oxidoreductase</keyword>